<dbReference type="EMBL" id="OZ035827">
    <property type="protein sequence ID" value="CAL1605863.1"/>
    <property type="molecule type" value="Genomic_DNA"/>
</dbReference>
<keyword evidence="2" id="KW-0732">Signal</keyword>
<evidence type="ECO:0008006" key="5">
    <source>
        <dbReference type="Google" id="ProtNLM"/>
    </source>
</evidence>
<accession>A0AAV2LXT3</accession>
<evidence type="ECO:0000256" key="1">
    <source>
        <dbReference type="SAM" id="MobiDB-lite"/>
    </source>
</evidence>
<feature type="region of interest" description="Disordered" evidence="1">
    <location>
        <begin position="198"/>
        <end position="244"/>
    </location>
</feature>
<evidence type="ECO:0000313" key="4">
    <source>
        <dbReference type="Proteomes" id="UP001497482"/>
    </source>
</evidence>
<protein>
    <recommendedName>
        <fullName evidence="5">Proprotein convertase subtilisin/kexin type 1 inhibitor, like</fullName>
    </recommendedName>
</protein>
<reference evidence="3 4" key="1">
    <citation type="submission" date="2024-04" db="EMBL/GenBank/DDBJ databases">
        <authorList>
            <person name="Waldvogel A.-M."/>
            <person name="Schoenle A."/>
        </authorList>
    </citation>
    <scope>NUCLEOTIDE SEQUENCE [LARGE SCALE GENOMIC DNA]</scope>
</reference>
<feature type="signal peptide" evidence="2">
    <location>
        <begin position="1"/>
        <end position="19"/>
    </location>
</feature>
<keyword evidence="4" id="KW-1185">Reference proteome</keyword>
<proteinExistence type="predicted"/>
<dbReference type="GO" id="GO:0004866">
    <property type="term" value="F:endopeptidase inhibitor activity"/>
    <property type="evidence" value="ECO:0007669"/>
    <property type="project" value="InterPro"/>
</dbReference>
<evidence type="ECO:0000313" key="3">
    <source>
        <dbReference type="EMBL" id="CAL1605863.1"/>
    </source>
</evidence>
<name>A0AAV2LXT3_KNICA</name>
<dbReference type="Pfam" id="PF07259">
    <property type="entry name" value="ProSAAS"/>
    <property type="match status" value="1"/>
</dbReference>
<evidence type="ECO:0000256" key="2">
    <source>
        <dbReference type="SAM" id="SignalP"/>
    </source>
</evidence>
<sequence length="304" mass="34990">MEPARVLVLLAALLHSAQCVPVGMGRGLDDRGGVRRARREVLPYEDRMMSLAVPEEDWRGRGLEQALQRLVERDQRREQQQEQQQRAAYMSAMMQLLADAERAGLVNAELDQDQEESPAEIKTIPDYDDMSPRLTMSRPQAPWWRLVEPQLAEALLQRLDPDFAEALLNKLQQTQRPGPRETDEETLRRLIGQILSSLDASDSVRPSSRRMRRDLSDSAPSPLNPSHKRSRRSLDDAPPSADPPLLRVKRLEEEEELEPRSLAGLQRIKRIDLEDHGSRRRKRRAVVNYDPQILLRQALELMRE</sequence>
<dbReference type="AlphaFoldDB" id="A0AAV2LXT3"/>
<organism evidence="3 4">
    <name type="scientific">Knipowitschia caucasica</name>
    <name type="common">Caucasian dwarf goby</name>
    <name type="synonym">Pomatoschistus caucasicus</name>
    <dbReference type="NCBI Taxonomy" id="637954"/>
    <lineage>
        <taxon>Eukaryota</taxon>
        <taxon>Metazoa</taxon>
        <taxon>Chordata</taxon>
        <taxon>Craniata</taxon>
        <taxon>Vertebrata</taxon>
        <taxon>Euteleostomi</taxon>
        <taxon>Actinopterygii</taxon>
        <taxon>Neopterygii</taxon>
        <taxon>Teleostei</taxon>
        <taxon>Neoteleostei</taxon>
        <taxon>Acanthomorphata</taxon>
        <taxon>Gobiaria</taxon>
        <taxon>Gobiiformes</taxon>
        <taxon>Gobioidei</taxon>
        <taxon>Gobiidae</taxon>
        <taxon>Gobiinae</taxon>
        <taxon>Knipowitschia</taxon>
    </lineage>
</organism>
<gene>
    <name evidence="3" type="ORF">KC01_LOCUS33167</name>
</gene>
<feature type="region of interest" description="Disordered" evidence="1">
    <location>
        <begin position="111"/>
        <end position="133"/>
    </location>
</feature>
<feature type="chain" id="PRO_5043606884" description="Proprotein convertase subtilisin/kexin type 1 inhibitor, like" evidence="2">
    <location>
        <begin position="20"/>
        <end position="304"/>
    </location>
</feature>
<dbReference type="InterPro" id="IPR010832">
    <property type="entry name" value="ProSAAS"/>
</dbReference>
<dbReference type="Proteomes" id="UP001497482">
    <property type="component" value="Chromosome 5"/>
</dbReference>